<feature type="binding site" description="axial binding residue" evidence="2">
    <location>
        <position position="583"/>
    </location>
    <ligand>
        <name>heme</name>
        <dbReference type="ChEBI" id="CHEBI:30413"/>
    </ligand>
    <ligandPart>
        <name>Fe</name>
        <dbReference type="ChEBI" id="CHEBI:18248"/>
    </ligandPart>
</feature>
<dbReference type="Pfam" id="PF00067">
    <property type="entry name" value="p450"/>
    <property type="match status" value="1"/>
</dbReference>
<accession>A0A6I9SJC6</accession>
<dbReference type="PRINTS" id="PR00385">
    <property type="entry name" value="P450"/>
</dbReference>
<dbReference type="PANTHER" id="PTHR24291">
    <property type="entry name" value="CYTOCHROME P450 FAMILY 4"/>
    <property type="match status" value="1"/>
</dbReference>
<gene>
    <name evidence="7" type="primary">LOC105059126</name>
</gene>
<evidence type="ECO:0000256" key="4">
    <source>
        <dbReference type="SAM" id="MobiDB-lite"/>
    </source>
</evidence>
<reference evidence="7" key="1">
    <citation type="submission" date="2025-08" db="UniProtKB">
        <authorList>
            <consortium name="RefSeq"/>
        </authorList>
    </citation>
    <scope>IDENTIFICATION</scope>
</reference>
<dbReference type="Gene3D" id="1.10.630.10">
    <property type="entry name" value="Cytochrome P450"/>
    <property type="match status" value="1"/>
</dbReference>
<comment type="cofactor">
    <cofactor evidence="2">
        <name>heme</name>
        <dbReference type="ChEBI" id="CHEBI:30413"/>
    </cofactor>
</comment>
<dbReference type="Proteomes" id="UP000504607">
    <property type="component" value="Chromosome 16"/>
</dbReference>
<name>A0A6I9SJC6_ELAGV</name>
<dbReference type="PROSITE" id="PS00086">
    <property type="entry name" value="CYTOCHROME_P450"/>
    <property type="match status" value="1"/>
</dbReference>
<dbReference type="GO" id="GO:0005506">
    <property type="term" value="F:iron ion binding"/>
    <property type="evidence" value="ECO:0007669"/>
    <property type="project" value="InterPro"/>
</dbReference>
<dbReference type="PANTHER" id="PTHR24291:SF171">
    <property type="entry name" value="PROTEIN LUTEIN DEFICIENT 5, CHLOROPLASTIC"/>
    <property type="match status" value="1"/>
</dbReference>
<keyword evidence="5" id="KW-0812">Transmembrane</keyword>
<evidence type="ECO:0000256" key="3">
    <source>
        <dbReference type="RuleBase" id="RU000461"/>
    </source>
</evidence>
<dbReference type="InterPro" id="IPR017972">
    <property type="entry name" value="Cyt_P450_CS"/>
</dbReference>
<dbReference type="SUPFAM" id="SSF48264">
    <property type="entry name" value="Cytochrome P450"/>
    <property type="match status" value="1"/>
</dbReference>
<dbReference type="GO" id="GO:0016705">
    <property type="term" value="F:oxidoreductase activity, acting on paired donors, with incorporation or reduction of molecular oxygen"/>
    <property type="evidence" value="ECO:0007669"/>
    <property type="project" value="InterPro"/>
</dbReference>
<feature type="transmembrane region" description="Helical" evidence="5">
    <location>
        <begin position="12"/>
        <end position="33"/>
    </location>
</feature>
<dbReference type="GO" id="GO:0010291">
    <property type="term" value="F:beta-carotene 3-hydroxylase activity"/>
    <property type="evidence" value="ECO:0007669"/>
    <property type="project" value="TreeGrafter"/>
</dbReference>
<feature type="compositionally biased region" description="Polar residues" evidence="4">
    <location>
        <begin position="658"/>
        <end position="667"/>
    </location>
</feature>
<keyword evidence="3" id="KW-0560">Oxidoreductase</keyword>
<dbReference type="GO" id="GO:0016123">
    <property type="term" value="P:xanthophyll biosynthetic process"/>
    <property type="evidence" value="ECO:0007669"/>
    <property type="project" value="TreeGrafter"/>
</dbReference>
<dbReference type="InterPro" id="IPR002401">
    <property type="entry name" value="Cyt_P450_E_grp-I"/>
</dbReference>
<feature type="region of interest" description="Disordered" evidence="4">
    <location>
        <begin position="654"/>
        <end position="684"/>
    </location>
</feature>
<comment type="similarity">
    <text evidence="1 3">Belongs to the cytochrome P450 family.</text>
</comment>
<dbReference type="GeneID" id="105059126"/>
<keyword evidence="5" id="KW-0472">Membrane</keyword>
<evidence type="ECO:0000256" key="1">
    <source>
        <dbReference type="ARBA" id="ARBA00010617"/>
    </source>
</evidence>
<keyword evidence="3" id="KW-0503">Monooxygenase</keyword>
<keyword evidence="6" id="KW-1185">Reference proteome</keyword>
<proteinExistence type="inferred from homology"/>
<sequence>MREKKGREGEGRVAFSNLLPFIIFSASSLFGLLNPKPPPPSPPSMASSTTNLYFSSSSPFLQFPHLHSQSHHQRPNPSFVSLPSRRRSLRCFSSSSSNGTPGRGEDDPTVKEVERILEEKRRAQLAARIASGDFTAQRSGWSSVVKSGLSKLGPPGKLLEELLSRLTGDDGLPEGEQLEIPRAKGSLGAVGGQAFFLPLYELFVTYGGIFRLTFGPKSFLIVSDPTIAKHILRDNSKAYSKGILAEILEFVMGKGLIPADGEMWRVRRRAIVPALHQKYVAAMINLFGEASYRLCKKLDAAASDGEDVEMESLFSRLTLDIIGKAVFNYEFDSLTYDNGIVEAVYTVLREAEMRSTSPIPTWEIPIWKDISPRQRKATEALKLINDTLDNLIAICKRMVEQEELQFHEEYMNEQDPSILHFLLASGDDVSSKQLRDDLMTMLIAGHETSAAVLTWTFYLLSKEPGVVAKLQEEVDSILGDRFPTIEDMKKLKYTTRVINESLRLYPQPPVLIRRSLEDDVLGKYPIKRDEDIFISVWNLHRCPKHWVDADSFNPERWPLDGPNPNETNQNFSYLPFGGGPRKCVGDMFATFETVVATAMLIRRFNFQMALGAPPVEMTTGATIHTTKGLKMTVTHRTMPPIIPNLEMKILRVDGDQPLDSTPSTVRRSISEEDQEGEVSTARMP</sequence>
<feature type="region of interest" description="Disordered" evidence="4">
    <location>
        <begin position="90"/>
        <end position="109"/>
    </location>
</feature>
<evidence type="ECO:0000256" key="5">
    <source>
        <dbReference type="SAM" id="Phobius"/>
    </source>
</evidence>
<keyword evidence="5" id="KW-1133">Transmembrane helix</keyword>
<evidence type="ECO:0000313" key="7">
    <source>
        <dbReference type="RefSeq" id="XP_010940645.1"/>
    </source>
</evidence>
<dbReference type="GO" id="GO:0009507">
    <property type="term" value="C:chloroplast"/>
    <property type="evidence" value="ECO:0007669"/>
    <property type="project" value="TreeGrafter"/>
</dbReference>
<dbReference type="OrthoDB" id="1470350at2759"/>
<protein>
    <submittedName>
        <fullName evidence="7">Protein LUTEIN DEFICIENT 5, chloroplastic</fullName>
    </submittedName>
</protein>
<dbReference type="PRINTS" id="PR00463">
    <property type="entry name" value="EP450I"/>
</dbReference>
<evidence type="ECO:0000313" key="6">
    <source>
        <dbReference type="Proteomes" id="UP000504607"/>
    </source>
</evidence>
<dbReference type="FunCoup" id="A0A6I9SJC6">
    <property type="interactions" value="1256"/>
</dbReference>
<keyword evidence="2 3" id="KW-0479">Metal-binding</keyword>
<keyword evidence="2 3" id="KW-0408">Iron</keyword>
<dbReference type="RefSeq" id="XP_010940645.1">
    <property type="nucleotide sequence ID" value="XM_010942343.3"/>
</dbReference>
<dbReference type="KEGG" id="egu:105059126"/>
<dbReference type="InterPro" id="IPR050196">
    <property type="entry name" value="Cytochrome_P450_Monoox"/>
</dbReference>
<dbReference type="CDD" id="cd11046">
    <property type="entry name" value="CYP97"/>
    <property type="match status" value="1"/>
</dbReference>
<organism evidence="6 7">
    <name type="scientific">Elaeis guineensis var. tenera</name>
    <name type="common">Oil palm</name>
    <dbReference type="NCBI Taxonomy" id="51953"/>
    <lineage>
        <taxon>Eukaryota</taxon>
        <taxon>Viridiplantae</taxon>
        <taxon>Streptophyta</taxon>
        <taxon>Embryophyta</taxon>
        <taxon>Tracheophyta</taxon>
        <taxon>Spermatophyta</taxon>
        <taxon>Magnoliopsida</taxon>
        <taxon>Liliopsida</taxon>
        <taxon>Arecaceae</taxon>
        <taxon>Arecoideae</taxon>
        <taxon>Cocoseae</taxon>
        <taxon>Elaeidinae</taxon>
        <taxon>Elaeis</taxon>
    </lineage>
</organism>
<keyword evidence="2 3" id="KW-0349">Heme</keyword>
<dbReference type="GO" id="GO:0020037">
    <property type="term" value="F:heme binding"/>
    <property type="evidence" value="ECO:0007669"/>
    <property type="project" value="InterPro"/>
</dbReference>
<dbReference type="InParanoid" id="A0A6I9SJC6"/>
<dbReference type="InterPro" id="IPR001128">
    <property type="entry name" value="Cyt_P450"/>
</dbReference>
<dbReference type="AlphaFoldDB" id="A0A6I9SJC6"/>
<evidence type="ECO:0000256" key="2">
    <source>
        <dbReference type="PIRSR" id="PIRSR602401-1"/>
    </source>
</evidence>
<dbReference type="InterPro" id="IPR036396">
    <property type="entry name" value="Cyt_P450_sf"/>
</dbReference>